<dbReference type="AlphaFoldDB" id="A0A923NC75"/>
<accession>A0A923NC75</accession>
<organism evidence="1 2">
    <name type="scientific">Lentihominibacter faecis</name>
    <dbReference type="NCBI Taxonomy" id="2764712"/>
    <lineage>
        <taxon>Bacteria</taxon>
        <taxon>Bacillati</taxon>
        <taxon>Bacillota</taxon>
        <taxon>Clostridia</taxon>
        <taxon>Peptostreptococcales</taxon>
        <taxon>Anaerovoracaceae</taxon>
        <taxon>Lentihominibacter</taxon>
    </lineage>
</organism>
<proteinExistence type="predicted"/>
<dbReference type="NCBIfam" id="TIGR04088">
    <property type="entry name" value="cognate_SipW"/>
    <property type="match status" value="1"/>
</dbReference>
<sequence>MNESTKTKKALRGSLFALFLCIVLLIGTTFAWFTDTASTGVNKIQAGNLKVDIVDATNTAKSLKGDTLKFTDVNNSTDILWEPGVTFNTPAFKIKNAGNLALKYKLTLNGVTGDQELLDAITFSVVDENGKAVNLDTFEGKLAKEGMSGALYIQGHMDEAAGNECQGKSLESLSLTVVATQDTVENDSFGPDYDKNATYPVASASELKTALNNGGTISVTKDIKTNNSEDSAVARMVISNPTTLNLDKKIISPDNMGNNSKNFVALYVEANTTINATKNGGIDTGNNGGYGINVMNGATLTINGGYYYGGGTAVQVQEGTLIINDGTFACEPYDNPTYGYNFQINCIDSAYKNGAAKVIIKGGTFINFDPSNNTAEGAGTNFVADGYKVVPETHGTDTYYKVVKK</sequence>
<evidence type="ECO:0000313" key="1">
    <source>
        <dbReference type="EMBL" id="MBC5999358.1"/>
    </source>
</evidence>
<gene>
    <name evidence="1" type="ORF">H8876_05035</name>
</gene>
<dbReference type="Proteomes" id="UP000644115">
    <property type="component" value="Unassembled WGS sequence"/>
</dbReference>
<evidence type="ECO:0000313" key="2">
    <source>
        <dbReference type="Proteomes" id="UP000644115"/>
    </source>
</evidence>
<dbReference type="RefSeq" id="WP_249286804.1">
    <property type="nucleotide sequence ID" value="NZ_JACRWC010000062.1"/>
</dbReference>
<evidence type="ECO:0008006" key="3">
    <source>
        <dbReference type="Google" id="ProtNLM"/>
    </source>
</evidence>
<dbReference type="EMBL" id="JACRWC010000062">
    <property type="protein sequence ID" value="MBC5999358.1"/>
    <property type="molecule type" value="Genomic_DNA"/>
</dbReference>
<comment type="caution">
    <text evidence="1">The sequence shown here is derived from an EMBL/GenBank/DDBJ whole genome shotgun (WGS) entry which is preliminary data.</text>
</comment>
<reference evidence="1" key="1">
    <citation type="submission" date="2020-08" db="EMBL/GenBank/DDBJ databases">
        <authorList>
            <person name="Liu C."/>
            <person name="Sun Q."/>
        </authorList>
    </citation>
    <scope>NUCLEOTIDE SEQUENCE</scope>
    <source>
        <strain evidence="1">BX16</strain>
    </source>
</reference>
<protein>
    <recommendedName>
        <fullName evidence="3">SipW-cognate class signal peptide</fullName>
    </recommendedName>
</protein>
<name>A0A923NC75_9FIRM</name>
<dbReference type="InterPro" id="IPR023833">
    <property type="entry name" value="Signal_pept_SipW-depend-type"/>
</dbReference>
<keyword evidence="2" id="KW-1185">Reference proteome</keyword>